<dbReference type="OrthoDB" id="414774at2759"/>
<dbReference type="SUPFAM" id="SSF48452">
    <property type="entry name" value="TPR-like"/>
    <property type="match status" value="2"/>
</dbReference>
<evidence type="ECO:0000256" key="1">
    <source>
        <dbReference type="PROSITE-ProRule" id="PRU00339"/>
    </source>
</evidence>
<dbReference type="Proteomes" id="UP000803844">
    <property type="component" value="Unassembled WGS sequence"/>
</dbReference>
<dbReference type="Pfam" id="PF00515">
    <property type="entry name" value="TPR_1"/>
    <property type="match status" value="1"/>
</dbReference>
<dbReference type="GeneID" id="63838901"/>
<dbReference type="EMBL" id="MU032351">
    <property type="protein sequence ID" value="KAF3761643.1"/>
    <property type="molecule type" value="Genomic_DNA"/>
</dbReference>
<dbReference type="PROSITE" id="PS50005">
    <property type="entry name" value="TPR"/>
    <property type="match status" value="1"/>
</dbReference>
<name>A0A9P5CK34_CRYP1</name>
<keyword evidence="1" id="KW-0802">TPR repeat</keyword>
<dbReference type="SMART" id="SM00028">
    <property type="entry name" value="TPR"/>
    <property type="match status" value="2"/>
</dbReference>
<keyword evidence="3" id="KW-1185">Reference proteome</keyword>
<dbReference type="InterPro" id="IPR011990">
    <property type="entry name" value="TPR-like_helical_dom_sf"/>
</dbReference>
<gene>
    <name evidence="2" type="ORF">M406DRAFT_342402</name>
</gene>
<sequence>MRCNRAPGAEALADADASSYFNLGTYSRTVTTKNSEALTWFNRGLIWSYAFNHQEAVACFEQAIALDPTFPMAHWGIAYALGPNYNKPWGSFDEDELGPIIARGYQAASKAAQYAKTAAATPMETALIEALRHRYPLDGLPPTSSNSSPQPWDAWNHEYARQMRIVYKEWRDDLDVVALFVDALMNLTPWQLWDNKGRNPEQGSSALEAKSTLENALAMPRGTQHPGLLHLWIHLMELSSNPEEALDAANHLRTLVPDAGHLAHMPSHIDVLCGRYQQAIDANSAAILADEKYVAEVGTLNFYTLYRCHNYHFRIYAAMLCGQSQVAINTARELESTISTDLLRVESPPMADWLEGFLSTSAHAYVRFGCWETILELPFPEDKKLFCNTTATLHYARGLAYAALGRVDEAREEQYKFHDAEKRVPRSRTIFNNTCRDILKVASFMLGGEIQYRRGNTAEAYKFLWLSIDHYDSLPYDEPWGFMQPVRHALGALLLEQGLAEQAMAEYKADLGLDLAVPRSRWHPNNVWALEGYHECLVRTGRTEEARYLSVKLEKALALADVPIRSSCFCRLTCID</sequence>
<comment type="caution">
    <text evidence="2">The sequence shown here is derived from an EMBL/GenBank/DDBJ whole genome shotgun (WGS) entry which is preliminary data.</text>
</comment>
<dbReference type="RefSeq" id="XP_040772622.1">
    <property type="nucleotide sequence ID" value="XM_040921772.1"/>
</dbReference>
<dbReference type="InterPro" id="IPR019734">
    <property type="entry name" value="TPR_rpt"/>
</dbReference>
<evidence type="ECO:0000313" key="2">
    <source>
        <dbReference type="EMBL" id="KAF3761643.1"/>
    </source>
</evidence>
<protein>
    <submittedName>
        <fullName evidence="2">TPR domain protein</fullName>
    </submittedName>
</protein>
<dbReference type="AlphaFoldDB" id="A0A9P5CK34"/>
<proteinExistence type="predicted"/>
<dbReference type="Gene3D" id="1.25.40.10">
    <property type="entry name" value="Tetratricopeptide repeat domain"/>
    <property type="match status" value="2"/>
</dbReference>
<evidence type="ECO:0000313" key="3">
    <source>
        <dbReference type="Proteomes" id="UP000803844"/>
    </source>
</evidence>
<reference evidence="2" key="1">
    <citation type="journal article" date="2020" name="Phytopathology">
        <title>Genome sequence of the chestnut blight fungus Cryphonectria parasitica EP155: A fundamental resource for an archetypical invasive plant pathogen.</title>
        <authorList>
            <person name="Crouch J.A."/>
            <person name="Dawe A."/>
            <person name="Aerts A."/>
            <person name="Barry K."/>
            <person name="Churchill A.C.L."/>
            <person name="Grimwood J."/>
            <person name="Hillman B."/>
            <person name="Milgroom M.G."/>
            <person name="Pangilinan J."/>
            <person name="Smith M."/>
            <person name="Salamov A."/>
            <person name="Schmutz J."/>
            <person name="Yadav J."/>
            <person name="Grigoriev I.V."/>
            <person name="Nuss D."/>
        </authorList>
    </citation>
    <scope>NUCLEOTIDE SEQUENCE</scope>
    <source>
        <strain evidence="2">EP155</strain>
    </source>
</reference>
<accession>A0A9P5CK34</accession>
<feature type="repeat" description="TPR" evidence="1">
    <location>
        <begin position="37"/>
        <end position="70"/>
    </location>
</feature>
<organism evidence="2 3">
    <name type="scientific">Cryphonectria parasitica (strain ATCC 38755 / EP155)</name>
    <dbReference type="NCBI Taxonomy" id="660469"/>
    <lineage>
        <taxon>Eukaryota</taxon>
        <taxon>Fungi</taxon>
        <taxon>Dikarya</taxon>
        <taxon>Ascomycota</taxon>
        <taxon>Pezizomycotina</taxon>
        <taxon>Sordariomycetes</taxon>
        <taxon>Sordariomycetidae</taxon>
        <taxon>Diaporthales</taxon>
        <taxon>Cryphonectriaceae</taxon>
        <taxon>Cryphonectria-Endothia species complex</taxon>
        <taxon>Cryphonectria</taxon>
    </lineage>
</organism>
<dbReference type="PANTHER" id="PTHR45588:SF1">
    <property type="entry name" value="WW DOMAIN-CONTAINING PROTEIN"/>
    <property type="match status" value="1"/>
</dbReference>
<dbReference type="PANTHER" id="PTHR45588">
    <property type="entry name" value="TPR DOMAIN-CONTAINING PROTEIN"/>
    <property type="match status" value="1"/>
</dbReference>